<organism evidence="4 5">
    <name type="scientific">Tistrella bauzanensis</name>
    <dbReference type="NCBI Taxonomy" id="657419"/>
    <lineage>
        <taxon>Bacteria</taxon>
        <taxon>Pseudomonadati</taxon>
        <taxon>Pseudomonadota</taxon>
        <taxon>Alphaproteobacteria</taxon>
        <taxon>Geminicoccales</taxon>
        <taxon>Geminicoccaceae</taxon>
        <taxon>Tistrella</taxon>
    </lineage>
</organism>
<sequence length="549" mass="58853">MPVRLNDLRSRVALLCVVLIAILVIGLQTLIGRRAADHLAAEIGTGLAEVAQLAADRFDREMLSRSNEIRLAAWELARLDPRDEARIAVTVSGVQSSFNTMVWLAYVDTGGRVVAASGRGPQAGERLDDAEFGWLQTAQTWPVVIDTGRRLSMPGSLDGPRLVAVAAPALTPDGRLRGTLIGHIGWRWAEDVQRDYGRGLRRNRPLEIVVADGDRRVIIGPDALIGQAVPAASAEPATIARNGWVTTSWPDRADHQLTGYAAVVGRGDMGALGWTVHVRLPAGVAMAPVQDLRWAVMIWGLGGGLLVAIAGWLVAGWIAQPLRRIAHAADRIRSGEDAVEIPNVRGATEVELLSYSLRALIDRLTHSRNALDAAVSAAARDALTGLPNRRFFDDVLDLLCARLRDEGNVLGCVFIDLDGFKAVNDTLGHAMGDRVLIASAARLRETVRDTDVSIRLGGDEFVVLLTLDSDDPAGQAVHTAERLITLLSMPVPLEDGVMAHIGASAGVALWPLDDRDPRVVLGHADAALYQAKRAGRGRVRVHGGVDTAA</sequence>
<dbReference type="Pfam" id="PF00672">
    <property type="entry name" value="HAMP"/>
    <property type="match status" value="1"/>
</dbReference>
<dbReference type="Proteomes" id="UP000603352">
    <property type="component" value="Unassembled WGS sequence"/>
</dbReference>
<feature type="transmembrane region" description="Helical" evidence="1">
    <location>
        <begin position="12"/>
        <end position="31"/>
    </location>
</feature>
<dbReference type="PROSITE" id="PS50887">
    <property type="entry name" value="GGDEF"/>
    <property type="match status" value="1"/>
</dbReference>
<dbReference type="PANTHER" id="PTHR46663:SF4">
    <property type="entry name" value="DIGUANYLATE CYCLASE DGCT-RELATED"/>
    <property type="match status" value="1"/>
</dbReference>
<dbReference type="NCBIfam" id="TIGR00254">
    <property type="entry name" value="GGDEF"/>
    <property type="match status" value="1"/>
</dbReference>
<dbReference type="Gene3D" id="3.30.70.270">
    <property type="match status" value="1"/>
</dbReference>
<dbReference type="InterPro" id="IPR003660">
    <property type="entry name" value="HAMP_dom"/>
</dbReference>
<protein>
    <submittedName>
        <fullName evidence="4">Diguanylate cyclase</fullName>
    </submittedName>
</protein>
<dbReference type="Gene3D" id="3.30.450.20">
    <property type="entry name" value="PAS domain"/>
    <property type="match status" value="1"/>
</dbReference>
<evidence type="ECO:0000313" key="4">
    <source>
        <dbReference type="EMBL" id="GGB57681.1"/>
    </source>
</evidence>
<comment type="caution">
    <text evidence="4">The sequence shown here is derived from an EMBL/GenBank/DDBJ whole genome shotgun (WGS) entry which is preliminary data.</text>
</comment>
<reference evidence="5" key="1">
    <citation type="journal article" date="2019" name="Int. J. Syst. Evol. Microbiol.">
        <title>The Global Catalogue of Microorganisms (GCM) 10K type strain sequencing project: providing services to taxonomists for standard genome sequencing and annotation.</title>
        <authorList>
            <consortium name="The Broad Institute Genomics Platform"/>
            <consortium name="The Broad Institute Genome Sequencing Center for Infectious Disease"/>
            <person name="Wu L."/>
            <person name="Ma J."/>
        </authorList>
    </citation>
    <scope>NUCLEOTIDE SEQUENCE [LARGE SCALE GENOMIC DNA]</scope>
    <source>
        <strain evidence="5">CGMCC 1.10188</strain>
    </source>
</reference>
<evidence type="ECO:0000256" key="1">
    <source>
        <dbReference type="SAM" id="Phobius"/>
    </source>
</evidence>
<dbReference type="PROSITE" id="PS50885">
    <property type="entry name" value="HAMP"/>
    <property type="match status" value="1"/>
</dbReference>
<proteinExistence type="predicted"/>
<dbReference type="RefSeq" id="WP_188581818.1">
    <property type="nucleotide sequence ID" value="NZ_BMDZ01000073.1"/>
</dbReference>
<dbReference type="SUPFAM" id="SSF55073">
    <property type="entry name" value="Nucleotide cyclase"/>
    <property type="match status" value="1"/>
</dbReference>
<feature type="domain" description="GGDEF" evidence="3">
    <location>
        <begin position="408"/>
        <end position="544"/>
    </location>
</feature>
<evidence type="ECO:0000313" key="5">
    <source>
        <dbReference type="Proteomes" id="UP000603352"/>
    </source>
</evidence>
<dbReference type="PANTHER" id="PTHR46663">
    <property type="entry name" value="DIGUANYLATE CYCLASE DGCT-RELATED"/>
    <property type="match status" value="1"/>
</dbReference>
<dbReference type="InterPro" id="IPR043128">
    <property type="entry name" value="Rev_trsase/Diguanyl_cyclase"/>
</dbReference>
<evidence type="ECO:0000259" key="3">
    <source>
        <dbReference type="PROSITE" id="PS50887"/>
    </source>
</evidence>
<keyword evidence="5" id="KW-1185">Reference proteome</keyword>
<keyword evidence="1" id="KW-0472">Membrane</keyword>
<feature type="transmembrane region" description="Helical" evidence="1">
    <location>
        <begin position="294"/>
        <end position="315"/>
    </location>
</feature>
<dbReference type="InterPro" id="IPR029787">
    <property type="entry name" value="Nucleotide_cyclase"/>
</dbReference>
<dbReference type="SMART" id="SM00267">
    <property type="entry name" value="GGDEF"/>
    <property type="match status" value="1"/>
</dbReference>
<keyword evidence="1" id="KW-1133">Transmembrane helix</keyword>
<name>A0ABQ1J3E3_9PROT</name>
<dbReference type="SMART" id="SM00304">
    <property type="entry name" value="HAMP"/>
    <property type="match status" value="1"/>
</dbReference>
<keyword evidence="1" id="KW-0812">Transmembrane</keyword>
<dbReference type="EMBL" id="BMDZ01000073">
    <property type="protein sequence ID" value="GGB57681.1"/>
    <property type="molecule type" value="Genomic_DNA"/>
</dbReference>
<dbReference type="Gene3D" id="6.10.340.10">
    <property type="match status" value="1"/>
</dbReference>
<dbReference type="SUPFAM" id="SSF158472">
    <property type="entry name" value="HAMP domain-like"/>
    <property type="match status" value="1"/>
</dbReference>
<accession>A0ABQ1J3E3</accession>
<dbReference type="InterPro" id="IPR052163">
    <property type="entry name" value="DGC-Regulatory_Protein"/>
</dbReference>
<dbReference type="CDD" id="cd01949">
    <property type="entry name" value="GGDEF"/>
    <property type="match status" value="1"/>
</dbReference>
<gene>
    <name evidence="4" type="ORF">GCM10011505_43210</name>
</gene>
<feature type="domain" description="HAMP" evidence="2">
    <location>
        <begin position="316"/>
        <end position="369"/>
    </location>
</feature>
<evidence type="ECO:0000259" key="2">
    <source>
        <dbReference type="PROSITE" id="PS50885"/>
    </source>
</evidence>
<dbReference type="InterPro" id="IPR000160">
    <property type="entry name" value="GGDEF_dom"/>
</dbReference>
<dbReference type="Pfam" id="PF00990">
    <property type="entry name" value="GGDEF"/>
    <property type="match status" value="1"/>
</dbReference>